<sequence length="744" mass="82590">MSDGNLSSISLSSESSTWRDKLKMFKQRRDSKPAPVLQFSSPTPPLPAQTPSPTAKDYQRIDEASIIDSYHKPDQPLQSPLATPRRNRPLSPSTMSMREPLSSKECLQRAKFLKERAHDYLQESRALLDRASIMAFEEAEKSHDKARRREEWARKAKKHADKLEHIIINHSHSNLMPPIKSIFADAAIPQTSIFNFVLPEEQRHNNTVVYIDAATGKTTTIAELRRDALRLATGLRQRFGIGRGDSILILSPNSTAYPLLFFAVAATGATASLANPAYKHLELSHQMRDSDVSFVFAHPDKIQLCCDVLKDMGWSSSRMQQRVVSATPDTHRQHASYTQLFSDDVVQDIPQRFDGEDAHSIAVTCYSSGTTGATKGVMTSHYNLVANLTQLEWSRAYITQKSDVMMAVLPYFHMCRCFSTQLVHTHSHCTVGLTSLLLNFLKKEIPSVVLPRFSLDAFAAAIEKYRVTITSVVPPILNSIAKEDIETRYDLRSLRVLNVGAAPVAPGLIGEIGSKFNQTVVVSNGYGLTETSPVTHKLPLEYTRSHSGYIGRLMSNTVARIVDANGEDVPGDNRSSGELWIKGPQVMRGYLNNDAATAACMTPDGFFKTGDVAIYDANTRLFKIVDRMKEIIKYKGTQVAPSSLEAVLLSHGQVRDAAVIGVYDDKTVTELPRAYVVPRDAAHHGDSKWCKQIAAYVEEKVAVHSKLRGGVYTVDSIPKTPSGKILRRHLRTLAAQQDHTLAKL</sequence>
<keyword evidence="2" id="KW-0436">Ligase</keyword>
<dbReference type="OrthoDB" id="6509636at2759"/>
<dbReference type="GO" id="GO:0016405">
    <property type="term" value="F:CoA-ligase activity"/>
    <property type="evidence" value="ECO:0007669"/>
    <property type="project" value="TreeGrafter"/>
</dbReference>
<dbReference type="Proteomes" id="UP000310189">
    <property type="component" value="Unassembled WGS sequence"/>
</dbReference>
<evidence type="ECO:0000256" key="1">
    <source>
        <dbReference type="ARBA" id="ARBA00006432"/>
    </source>
</evidence>
<evidence type="ECO:0000259" key="4">
    <source>
        <dbReference type="Pfam" id="PF00501"/>
    </source>
</evidence>
<organism evidence="6 7">
    <name type="scientific">Wallemia hederae</name>
    <dbReference type="NCBI Taxonomy" id="1540922"/>
    <lineage>
        <taxon>Eukaryota</taxon>
        <taxon>Fungi</taxon>
        <taxon>Dikarya</taxon>
        <taxon>Basidiomycota</taxon>
        <taxon>Wallemiomycotina</taxon>
        <taxon>Wallemiomycetes</taxon>
        <taxon>Wallemiales</taxon>
        <taxon>Wallemiaceae</taxon>
        <taxon>Wallemia</taxon>
    </lineage>
</organism>
<evidence type="ECO:0000256" key="3">
    <source>
        <dbReference type="SAM" id="MobiDB-lite"/>
    </source>
</evidence>
<dbReference type="Pfam" id="PF00501">
    <property type="entry name" value="AMP-binding"/>
    <property type="match status" value="1"/>
</dbReference>
<keyword evidence="7" id="KW-1185">Reference proteome</keyword>
<dbReference type="EMBL" id="SPNW01000064">
    <property type="protein sequence ID" value="TIA87116.1"/>
    <property type="molecule type" value="Genomic_DNA"/>
</dbReference>
<dbReference type="Gene3D" id="3.30.300.30">
    <property type="match status" value="1"/>
</dbReference>
<comment type="caution">
    <text evidence="6">The sequence shown here is derived from an EMBL/GenBank/DDBJ whole genome shotgun (WGS) entry which is preliminary data.</text>
</comment>
<gene>
    <name evidence="6" type="ORF">E3P99_03384</name>
</gene>
<protein>
    <recommendedName>
        <fullName evidence="8">AMP-dependent synthetase/ligase domain-containing protein</fullName>
    </recommendedName>
</protein>
<dbReference type="PANTHER" id="PTHR24096:SF149">
    <property type="entry name" value="AMP-BINDING DOMAIN-CONTAINING PROTEIN-RELATED"/>
    <property type="match status" value="1"/>
</dbReference>
<feature type="compositionally biased region" description="Low complexity" evidence="3">
    <location>
        <begin position="1"/>
        <end position="16"/>
    </location>
</feature>
<evidence type="ECO:0000259" key="5">
    <source>
        <dbReference type="Pfam" id="PF13193"/>
    </source>
</evidence>
<evidence type="ECO:0008006" key="8">
    <source>
        <dbReference type="Google" id="ProtNLM"/>
    </source>
</evidence>
<comment type="similarity">
    <text evidence="1">Belongs to the ATP-dependent AMP-binding enzyme family.</text>
</comment>
<feature type="compositionally biased region" description="Basic and acidic residues" evidence="3">
    <location>
        <begin position="17"/>
        <end position="32"/>
    </location>
</feature>
<dbReference type="InterPro" id="IPR025110">
    <property type="entry name" value="AMP-bd_C"/>
</dbReference>
<proteinExistence type="inferred from homology"/>
<evidence type="ECO:0000313" key="6">
    <source>
        <dbReference type="EMBL" id="TIA87116.1"/>
    </source>
</evidence>
<dbReference type="SUPFAM" id="SSF56801">
    <property type="entry name" value="Acetyl-CoA synthetase-like"/>
    <property type="match status" value="1"/>
</dbReference>
<accession>A0A4T0FK82</accession>
<reference evidence="6 7" key="1">
    <citation type="submission" date="2019-03" db="EMBL/GenBank/DDBJ databases">
        <title>Sequencing 23 genomes of Wallemia ichthyophaga.</title>
        <authorList>
            <person name="Gostincar C."/>
        </authorList>
    </citation>
    <scope>NUCLEOTIDE SEQUENCE [LARGE SCALE GENOMIC DNA]</scope>
    <source>
        <strain evidence="6 7">EXF-5753</strain>
    </source>
</reference>
<dbReference type="Pfam" id="PF13193">
    <property type="entry name" value="AMP-binding_C"/>
    <property type="match status" value="1"/>
</dbReference>
<dbReference type="AlphaFoldDB" id="A0A4T0FK82"/>
<evidence type="ECO:0000313" key="7">
    <source>
        <dbReference type="Proteomes" id="UP000310189"/>
    </source>
</evidence>
<feature type="domain" description="AMP-dependent synthetase/ligase" evidence="4">
    <location>
        <begin position="202"/>
        <end position="591"/>
    </location>
</feature>
<feature type="domain" description="AMP-binding enzyme C-terminal" evidence="5">
    <location>
        <begin position="644"/>
        <end position="724"/>
    </location>
</feature>
<dbReference type="Gene3D" id="3.40.50.12780">
    <property type="entry name" value="N-terminal domain of ligase-like"/>
    <property type="match status" value="1"/>
</dbReference>
<name>A0A4T0FK82_9BASI</name>
<dbReference type="InterPro" id="IPR045851">
    <property type="entry name" value="AMP-bd_C_sf"/>
</dbReference>
<feature type="region of interest" description="Disordered" evidence="3">
    <location>
        <begin position="1"/>
        <end position="102"/>
    </location>
</feature>
<evidence type="ECO:0000256" key="2">
    <source>
        <dbReference type="ARBA" id="ARBA00022598"/>
    </source>
</evidence>
<feature type="compositionally biased region" description="Basic and acidic residues" evidence="3">
    <location>
        <begin position="57"/>
        <end position="74"/>
    </location>
</feature>
<dbReference type="PANTHER" id="PTHR24096">
    <property type="entry name" value="LONG-CHAIN-FATTY-ACID--COA LIGASE"/>
    <property type="match status" value="1"/>
</dbReference>
<dbReference type="InterPro" id="IPR000873">
    <property type="entry name" value="AMP-dep_synth/lig_dom"/>
</dbReference>
<dbReference type="InterPro" id="IPR042099">
    <property type="entry name" value="ANL_N_sf"/>
</dbReference>